<dbReference type="Proteomes" id="UP001152320">
    <property type="component" value="Chromosome 21"/>
</dbReference>
<evidence type="ECO:0000313" key="1">
    <source>
        <dbReference type="EMBL" id="KAJ8021922.1"/>
    </source>
</evidence>
<name>A0A9Q0YFS8_HOLLE</name>
<proteinExistence type="predicted"/>
<sequence length="157" mass="18252">MKSYFETKKDKLSGPFSPTFIILEKEVTQEDVHWTTNKLVGGVHSYARDKLYKHFEVPEKDVADIRGNLRKEESVGDEVYKVLHRGLRENLQRNRGYLLRKLFEHDENLARGFIEYLFEEMINEINRDADKRVNGGSCDSPPPLYIQNATKDEAACT</sequence>
<comment type="caution">
    <text evidence="1">The sequence shown here is derived from an EMBL/GenBank/DDBJ whole genome shotgun (WGS) entry which is preliminary data.</text>
</comment>
<gene>
    <name evidence="1" type="ORF">HOLleu_39260</name>
</gene>
<keyword evidence="2" id="KW-1185">Reference proteome</keyword>
<accession>A0A9Q0YFS8</accession>
<evidence type="ECO:0000313" key="2">
    <source>
        <dbReference type="Proteomes" id="UP001152320"/>
    </source>
</evidence>
<protein>
    <submittedName>
        <fullName evidence="1">Uncharacterized protein</fullName>
    </submittedName>
</protein>
<dbReference type="EMBL" id="JAIZAY010000021">
    <property type="protein sequence ID" value="KAJ8021922.1"/>
    <property type="molecule type" value="Genomic_DNA"/>
</dbReference>
<dbReference type="AlphaFoldDB" id="A0A9Q0YFS8"/>
<reference evidence="1" key="1">
    <citation type="submission" date="2021-10" db="EMBL/GenBank/DDBJ databases">
        <title>Tropical sea cucumber genome reveals ecological adaptation and Cuvierian tubules defense mechanism.</title>
        <authorList>
            <person name="Chen T."/>
        </authorList>
    </citation>
    <scope>NUCLEOTIDE SEQUENCE</scope>
    <source>
        <strain evidence="1">Nanhai2018</strain>
        <tissue evidence="1">Muscle</tissue>
    </source>
</reference>
<organism evidence="1 2">
    <name type="scientific">Holothuria leucospilota</name>
    <name type="common">Black long sea cucumber</name>
    <name type="synonym">Mertensiothuria leucospilota</name>
    <dbReference type="NCBI Taxonomy" id="206669"/>
    <lineage>
        <taxon>Eukaryota</taxon>
        <taxon>Metazoa</taxon>
        <taxon>Echinodermata</taxon>
        <taxon>Eleutherozoa</taxon>
        <taxon>Echinozoa</taxon>
        <taxon>Holothuroidea</taxon>
        <taxon>Aspidochirotacea</taxon>
        <taxon>Aspidochirotida</taxon>
        <taxon>Holothuriidae</taxon>
        <taxon>Holothuria</taxon>
    </lineage>
</organism>